<evidence type="ECO:0000313" key="2">
    <source>
        <dbReference type="EMBL" id="KND86267.1"/>
    </source>
</evidence>
<reference evidence="2 3" key="1">
    <citation type="journal article" date="2015" name="BMC Genomics">
        <title>The genome of the truffle-parasite Tolypocladium ophioglossoides and the evolution of antifungal peptaibiotics.</title>
        <authorList>
            <person name="Quandt C.A."/>
            <person name="Bushley K.E."/>
            <person name="Spatafora J.W."/>
        </authorList>
    </citation>
    <scope>NUCLEOTIDE SEQUENCE [LARGE SCALE GENOMIC DNA]</scope>
    <source>
        <strain evidence="2 3">CBS 100239</strain>
    </source>
</reference>
<dbReference type="AlphaFoldDB" id="A0A0L0MWM7"/>
<dbReference type="STRING" id="1163406.A0A0L0MWM7"/>
<organism evidence="2 3">
    <name type="scientific">Tolypocladium ophioglossoides (strain CBS 100239)</name>
    <name type="common">Snaketongue truffleclub</name>
    <name type="synonym">Elaphocordyceps ophioglossoides</name>
    <dbReference type="NCBI Taxonomy" id="1163406"/>
    <lineage>
        <taxon>Eukaryota</taxon>
        <taxon>Fungi</taxon>
        <taxon>Dikarya</taxon>
        <taxon>Ascomycota</taxon>
        <taxon>Pezizomycotina</taxon>
        <taxon>Sordariomycetes</taxon>
        <taxon>Hypocreomycetidae</taxon>
        <taxon>Hypocreales</taxon>
        <taxon>Ophiocordycipitaceae</taxon>
        <taxon>Tolypocladium</taxon>
    </lineage>
</organism>
<keyword evidence="3" id="KW-1185">Reference proteome</keyword>
<proteinExistence type="predicted"/>
<dbReference type="EMBL" id="LFRF01000064">
    <property type="protein sequence ID" value="KND86267.1"/>
    <property type="molecule type" value="Genomic_DNA"/>
</dbReference>
<feature type="region of interest" description="Disordered" evidence="1">
    <location>
        <begin position="231"/>
        <end position="297"/>
    </location>
</feature>
<accession>A0A0L0MWM7</accession>
<protein>
    <recommendedName>
        <fullName evidence="4">Ribosomal RNA methyltransferase FtsJ domain-containing protein</fullName>
    </recommendedName>
</protein>
<evidence type="ECO:0000256" key="1">
    <source>
        <dbReference type="SAM" id="MobiDB-lite"/>
    </source>
</evidence>
<dbReference type="Proteomes" id="UP000036947">
    <property type="component" value="Unassembled WGS sequence"/>
</dbReference>
<dbReference type="OrthoDB" id="417125at2759"/>
<comment type="caution">
    <text evidence="2">The sequence shown here is derived from an EMBL/GenBank/DDBJ whole genome shotgun (WGS) entry which is preliminary data.</text>
</comment>
<gene>
    <name evidence="2" type="ORF">TOPH_09106</name>
</gene>
<name>A0A0L0MWM7_TOLOC</name>
<evidence type="ECO:0008006" key="4">
    <source>
        <dbReference type="Google" id="ProtNLM"/>
    </source>
</evidence>
<sequence>MAIYFYKLMKDIGQELYRSTYAFVIQQVHTRPLIILDIYIAPGGFLATALSRNQGSRALAFSLPISCGGHKVRLPRNSNIEQRLLDITILAIDMGVERIPKDYLDARNFLLRSSIWSYIIAKSLGNIYGPPIERSEKREVRLFKPKIGHAKRSSFYIVATSIQSQHPEAVQAVERGRLRSTRIKSIGKYYRIESLPRTRRTRERDLKSLGRYTRESSFYLGDEERIGQSRSAAPLNRYDNIPSSNAEDGDLGIIGSRSDSSLGSNQVTWSTHTQRSTIGSSYPALGQRSLNKDKQNY</sequence>
<feature type="compositionally biased region" description="Polar residues" evidence="1">
    <location>
        <begin position="257"/>
        <end position="280"/>
    </location>
</feature>
<evidence type="ECO:0000313" key="3">
    <source>
        <dbReference type="Proteomes" id="UP000036947"/>
    </source>
</evidence>